<evidence type="ECO:0000313" key="3">
    <source>
        <dbReference type="Proteomes" id="UP000652681"/>
    </source>
</evidence>
<dbReference type="RefSeq" id="WP_216714054.1">
    <property type="nucleotide sequence ID" value="NZ_JACVEL010000004.1"/>
</dbReference>
<protein>
    <submittedName>
        <fullName evidence="2">Uncharacterized protein</fullName>
    </submittedName>
</protein>
<comment type="caution">
    <text evidence="2">The sequence shown here is derived from an EMBL/GenBank/DDBJ whole genome shotgun (WGS) entry which is preliminary data.</text>
</comment>
<keyword evidence="1" id="KW-0732">Signal</keyword>
<name>A0A8J6PCD2_9FLAO</name>
<keyword evidence="3" id="KW-1185">Reference proteome</keyword>
<dbReference type="Proteomes" id="UP000652681">
    <property type="component" value="Unassembled WGS sequence"/>
</dbReference>
<gene>
    <name evidence="2" type="ORF">H9Y05_08735</name>
</gene>
<evidence type="ECO:0000256" key="1">
    <source>
        <dbReference type="SAM" id="SignalP"/>
    </source>
</evidence>
<organism evidence="2 3">
    <name type="scientific">Taishania pollutisoli</name>
    <dbReference type="NCBI Taxonomy" id="2766479"/>
    <lineage>
        <taxon>Bacteria</taxon>
        <taxon>Pseudomonadati</taxon>
        <taxon>Bacteroidota</taxon>
        <taxon>Flavobacteriia</taxon>
        <taxon>Flavobacteriales</taxon>
        <taxon>Crocinitomicaceae</taxon>
        <taxon>Taishania</taxon>
    </lineage>
</organism>
<sequence>MKVLFFVFSVCFFSTVSHAQLMGGELVKEGRKLAVPSEFTMYESTEGAIVYRLSVDRTGKVTSAQIIPEQSSKISTPLQVRARTYVLGLKFEPGTHYPQFHECEVKINLVKKADK</sequence>
<feature type="chain" id="PRO_5035326643" evidence="1">
    <location>
        <begin position="20"/>
        <end position="115"/>
    </location>
</feature>
<evidence type="ECO:0000313" key="2">
    <source>
        <dbReference type="EMBL" id="MBC9812553.1"/>
    </source>
</evidence>
<feature type="signal peptide" evidence="1">
    <location>
        <begin position="1"/>
        <end position="19"/>
    </location>
</feature>
<dbReference type="AlphaFoldDB" id="A0A8J6PCD2"/>
<accession>A0A8J6PCD2</accession>
<dbReference type="EMBL" id="JACVEL010000004">
    <property type="protein sequence ID" value="MBC9812553.1"/>
    <property type="molecule type" value="Genomic_DNA"/>
</dbReference>
<proteinExistence type="predicted"/>
<reference evidence="2" key="1">
    <citation type="submission" date="2020-09" db="EMBL/GenBank/DDBJ databases">
        <title>Taishania pollutisoli gen. nov., sp. nov., Isolated from Tetrabromobisphenol A-Contaminated Soil.</title>
        <authorList>
            <person name="Chen Q."/>
        </authorList>
    </citation>
    <scope>NUCLEOTIDE SEQUENCE</scope>
    <source>
        <strain evidence="2">CZZ-1</strain>
    </source>
</reference>